<feature type="transmembrane region" description="Helical" evidence="1">
    <location>
        <begin position="56"/>
        <end position="80"/>
    </location>
</feature>
<sequence>MAEQVVDGRGPAAASWARGLARFAGLVMAVLGVLHIVAGTSALVRGEITAPGAHQVFSIGVVAWGWVHIVVGALVGLAGMAVISGQLWGRVVGIVLVVVSIVVSFLSLSHHPGWSIVGIGLAVAVAWALCVFDEEASAAAPTMLD</sequence>
<feature type="transmembrane region" description="Helical" evidence="1">
    <location>
        <begin position="114"/>
        <end position="132"/>
    </location>
</feature>
<accession>A0A511D4R3</accession>
<evidence type="ECO:0000259" key="2">
    <source>
        <dbReference type="Pfam" id="PF23636"/>
    </source>
</evidence>
<reference evidence="3 4" key="1">
    <citation type="submission" date="2019-07" db="EMBL/GenBank/DDBJ databases">
        <title>Whole genome shotgun sequence of Pseudonocardia asaccharolytica NBRC 16224.</title>
        <authorList>
            <person name="Hosoyama A."/>
            <person name="Uohara A."/>
            <person name="Ohji S."/>
            <person name="Ichikawa N."/>
        </authorList>
    </citation>
    <scope>NUCLEOTIDE SEQUENCE [LARGE SCALE GENOMIC DNA]</scope>
    <source>
        <strain evidence="3 4">NBRC 16224</strain>
    </source>
</reference>
<keyword evidence="4" id="KW-1185">Reference proteome</keyword>
<keyword evidence="1" id="KW-1133">Transmembrane helix</keyword>
<dbReference type="Proteomes" id="UP000321328">
    <property type="component" value="Unassembled WGS sequence"/>
</dbReference>
<keyword evidence="1" id="KW-0812">Transmembrane</keyword>
<keyword evidence="1" id="KW-0472">Membrane</keyword>
<evidence type="ECO:0000256" key="1">
    <source>
        <dbReference type="SAM" id="Phobius"/>
    </source>
</evidence>
<evidence type="ECO:0000313" key="3">
    <source>
        <dbReference type="EMBL" id="GEL19780.1"/>
    </source>
</evidence>
<gene>
    <name evidence="3" type="ORF">PA7_36170</name>
</gene>
<dbReference type="OrthoDB" id="4482242at2"/>
<comment type="caution">
    <text evidence="3">The sequence shown here is derived from an EMBL/GenBank/DDBJ whole genome shotgun (WGS) entry which is preliminary data.</text>
</comment>
<protein>
    <recommendedName>
        <fullName evidence="2">DUF7144 domain-containing protein</fullName>
    </recommendedName>
</protein>
<dbReference type="Pfam" id="PF23636">
    <property type="entry name" value="DUF7144"/>
    <property type="match status" value="1"/>
</dbReference>
<feature type="transmembrane region" description="Helical" evidence="1">
    <location>
        <begin position="20"/>
        <end position="44"/>
    </location>
</feature>
<feature type="transmembrane region" description="Helical" evidence="1">
    <location>
        <begin position="87"/>
        <end position="108"/>
    </location>
</feature>
<evidence type="ECO:0000313" key="4">
    <source>
        <dbReference type="Proteomes" id="UP000321328"/>
    </source>
</evidence>
<organism evidence="3 4">
    <name type="scientific">Pseudonocardia asaccharolytica DSM 44247 = NBRC 16224</name>
    <dbReference type="NCBI Taxonomy" id="1123024"/>
    <lineage>
        <taxon>Bacteria</taxon>
        <taxon>Bacillati</taxon>
        <taxon>Actinomycetota</taxon>
        <taxon>Actinomycetes</taxon>
        <taxon>Pseudonocardiales</taxon>
        <taxon>Pseudonocardiaceae</taxon>
        <taxon>Pseudonocardia</taxon>
    </lineage>
</organism>
<dbReference type="AlphaFoldDB" id="A0A511D4R3"/>
<proteinExistence type="predicted"/>
<feature type="domain" description="DUF7144" evidence="2">
    <location>
        <begin position="21"/>
        <end position="132"/>
    </location>
</feature>
<dbReference type="EMBL" id="BJVI01000046">
    <property type="protein sequence ID" value="GEL19780.1"/>
    <property type="molecule type" value="Genomic_DNA"/>
</dbReference>
<dbReference type="InterPro" id="IPR055568">
    <property type="entry name" value="DUF7144"/>
</dbReference>
<dbReference type="RefSeq" id="WP_147201205.1">
    <property type="nucleotide sequence ID" value="NZ_AUII01000036.1"/>
</dbReference>
<dbReference type="STRING" id="1123024.GCA_000423625_04535"/>
<name>A0A511D4R3_9PSEU</name>